<proteinExistence type="predicted"/>
<reference evidence="2" key="1">
    <citation type="submission" date="2016-11" db="UniProtKB">
        <authorList>
            <consortium name="WormBaseParasite"/>
        </authorList>
    </citation>
    <scope>IDENTIFICATION</scope>
    <source>
        <strain evidence="2">KR3021</strain>
    </source>
</reference>
<dbReference type="WBParaSite" id="RSKR_0000083400.1">
    <property type="protein sequence ID" value="RSKR_0000083400.1"/>
    <property type="gene ID" value="RSKR_0000083400"/>
</dbReference>
<evidence type="ECO:0000313" key="2">
    <source>
        <dbReference type="WBParaSite" id="RSKR_0000083400.1"/>
    </source>
</evidence>
<dbReference type="Proteomes" id="UP000095286">
    <property type="component" value="Unplaced"/>
</dbReference>
<evidence type="ECO:0000313" key="1">
    <source>
        <dbReference type="Proteomes" id="UP000095286"/>
    </source>
</evidence>
<sequence>MPPPPPPPPMLNKGPPKSNERGALLGDIHKGFKLKKTVTVDKSGPLIAGKVAGQSNNGSSTLQRKESAPQLPKVNSPNNNTNPTAQLNSMFAGGFPKKPSDMKNIKQAAPVPFQQLSSRNGECFESSRAIPAPPPPLNNNIAVMGNKSEERSNNLGHMNKVISSIGSSLGSPLNKASPSGNNSGPQINKIPPPDKPINNSGGPPIKLSKPPSNSPPPVLPTSAPPPPPPIKPKAFAAPTTNNPPTNQEVNSNSHPRPVRAPPPIPKKSFDISPKVSLTRPDPPSFGNAPPPPPPLQRLQSITSQHGFEPPRQQPPSMEDRINDFYSRFVFIPVDSLPPPPPFTNFTKTYKTA</sequence>
<organism evidence="1 2">
    <name type="scientific">Rhabditophanes sp. KR3021</name>
    <dbReference type="NCBI Taxonomy" id="114890"/>
    <lineage>
        <taxon>Eukaryota</taxon>
        <taxon>Metazoa</taxon>
        <taxon>Ecdysozoa</taxon>
        <taxon>Nematoda</taxon>
        <taxon>Chromadorea</taxon>
        <taxon>Rhabditida</taxon>
        <taxon>Tylenchina</taxon>
        <taxon>Panagrolaimomorpha</taxon>
        <taxon>Strongyloidoidea</taxon>
        <taxon>Alloionematidae</taxon>
        <taxon>Rhabditophanes</taxon>
    </lineage>
</organism>
<protein>
    <submittedName>
        <fullName evidence="2">WH2 domain-containing protein</fullName>
    </submittedName>
</protein>
<accession>A0AC35TI16</accession>
<name>A0AC35TI16_9BILA</name>